<gene>
    <name evidence="9" type="ORF">SAMN04488116_1368</name>
</gene>
<evidence type="ECO:0000313" key="10">
    <source>
        <dbReference type="Proteomes" id="UP000184532"/>
    </source>
</evidence>
<feature type="transmembrane region" description="Helical" evidence="6">
    <location>
        <begin position="247"/>
        <end position="268"/>
    </location>
</feature>
<evidence type="ECO:0000256" key="5">
    <source>
        <dbReference type="ARBA" id="ARBA00023136"/>
    </source>
</evidence>
<keyword evidence="10" id="KW-1185">Reference proteome</keyword>
<proteinExistence type="predicted"/>
<evidence type="ECO:0000256" key="3">
    <source>
        <dbReference type="ARBA" id="ARBA00022692"/>
    </source>
</evidence>
<dbReference type="InterPro" id="IPR025405">
    <property type="entry name" value="DUF4131"/>
</dbReference>
<feature type="transmembrane region" description="Helical" evidence="6">
    <location>
        <begin position="383"/>
        <end position="402"/>
    </location>
</feature>
<keyword evidence="5 6" id="KW-0472">Membrane</keyword>
<evidence type="ECO:0000313" key="9">
    <source>
        <dbReference type="EMBL" id="SHG47440.1"/>
    </source>
</evidence>
<dbReference type="Pfam" id="PF03772">
    <property type="entry name" value="Competence"/>
    <property type="match status" value="1"/>
</dbReference>
<dbReference type="EMBL" id="FQWL01000002">
    <property type="protein sequence ID" value="SHG47440.1"/>
    <property type="molecule type" value="Genomic_DNA"/>
</dbReference>
<organism evidence="9 10">
    <name type="scientific">Flagellimonas flava</name>
    <dbReference type="NCBI Taxonomy" id="570519"/>
    <lineage>
        <taxon>Bacteria</taxon>
        <taxon>Pseudomonadati</taxon>
        <taxon>Bacteroidota</taxon>
        <taxon>Flavobacteriia</taxon>
        <taxon>Flavobacteriales</taxon>
        <taxon>Flavobacteriaceae</taxon>
        <taxon>Flagellimonas</taxon>
    </lineage>
</organism>
<dbReference type="NCBIfam" id="TIGR00360">
    <property type="entry name" value="ComEC_N-term"/>
    <property type="match status" value="1"/>
</dbReference>
<feature type="transmembrane region" description="Helical" evidence="6">
    <location>
        <begin position="54"/>
        <end position="74"/>
    </location>
</feature>
<evidence type="ECO:0000256" key="4">
    <source>
        <dbReference type="ARBA" id="ARBA00022989"/>
    </source>
</evidence>
<dbReference type="InterPro" id="IPR004477">
    <property type="entry name" value="ComEC_N"/>
</dbReference>
<accession>A0A1M5K495</accession>
<feature type="transmembrane region" description="Helical" evidence="6">
    <location>
        <begin position="476"/>
        <end position="493"/>
    </location>
</feature>
<feature type="domain" description="DUF4131" evidence="8">
    <location>
        <begin position="31"/>
        <end position="181"/>
    </location>
</feature>
<feature type="transmembrane region" description="Helical" evidence="6">
    <location>
        <begin position="7"/>
        <end position="25"/>
    </location>
</feature>
<name>A0A1M5K495_9FLAO</name>
<keyword evidence="2" id="KW-1003">Cell membrane</keyword>
<evidence type="ECO:0000256" key="6">
    <source>
        <dbReference type="SAM" id="Phobius"/>
    </source>
</evidence>
<sequence length="670" mass="76271">MLHFNFVSIKMAPCLVAGILLGFYLRVTYSVVLFLLPILVFLLFLAMKKQSRKGFPFFELTFILTFITIGIFAMNLSNPNSLSNLQDDVSYTWVLKIKEVLKPNSYSRRYVAQVMLTDNEPQQGKLILSFPRNPIKNNLNVDDEVVLSSPLLKIQPPRNPHQFDYRAYLEKQGIQHQLKGQWEFMVVRDAPSRTLMGYAAEFRNHIISKLRKEGFGTEELGVIQALLLGYRDAISADIYDNYKNAGAVHILAVSGLHVGILLLLLQFLFAPLARLPKGKVLKLLVIVLSLWVYAFIAGLSPSIVRAVTMFSFLAYAMHLNRPTNTFNIMALSLCFTLLLKPLFLFQVGFQMSYAAVFAIVWLYPKFKRFWTPENFLIRKVWQLLSISVSAQMGVLPISLFYFHQFPALFFVSNLLVVPFLGLLLGYGILVIVLSLMDALPNVLMQGYNLSIQGMNTIIGWVGQQERFLIKEIPFDSVQLVLGYIFLIALVRLLSKPKKKTFVPVTFGILLFQLWGLWNQKQVSGKQSLILGHQSKETILLHQQGNQLRFFSSDTTSFPTLAQNYLVAERIKSVSKHPLQNSYDIGPKRIFVLDSSGIHPKGMHVDYLLLTQSTKINIDRLLDSMKPKTVIADGSNFTSFVKRWKASCMKKNIPFHSTREKGYFVFDMGSD</sequence>
<keyword evidence="4 6" id="KW-1133">Transmembrane helix</keyword>
<reference evidence="10" key="1">
    <citation type="submission" date="2016-11" db="EMBL/GenBank/DDBJ databases">
        <authorList>
            <person name="Varghese N."/>
            <person name="Submissions S."/>
        </authorList>
    </citation>
    <scope>NUCLEOTIDE SEQUENCE [LARGE SCALE GENOMIC DNA]</scope>
    <source>
        <strain evidence="10">DSM 22638</strain>
    </source>
</reference>
<dbReference type="PANTHER" id="PTHR30619:SF1">
    <property type="entry name" value="RECOMBINATION PROTEIN 2"/>
    <property type="match status" value="1"/>
</dbReference>
<feature type="domain" description="ComEC/Rec2-related protein" evidence="7">
    <location>
        <begin position="226"/>
        <end position="494"/>
    </location>
</feature>
<comment type="subcellular location">
    <subcellularLocation>
        <location evidence="1">Cell membrane</location>
        <topology evidence="1">Multi-pass membrane protein</topology>
    </subcellularLocation>
</comment>
<dbReference type="InterPro" id="IPR052159">
    <property type="entry name" value="Competence_DNA_uptake"/>
</dbReference>
<dbReference type="PANTHER" id="PTHR30619">
    <property type="entry name" value="DNA INTERNALIZATION/COMPETENCE PROTEIN COMEC/REC2"/>
    <property type="match status" value="1"/>
</dbReference>
<dbReference type="Pfam" id="PF13567">
    <property type="entry name" value="DUF4131"/>
    <property type="match status" value="1"/>
</dbReference>
<evidence type="ECO:0000259" key="7">
    <source>
        <dbReference type="Pfam" id="PF03772"/>
    </source>
</evidence>
<dbReference type="AlphaFoldDB" id="A0A1M5K495"/>
<evidence type="ECO:0000259" key="8">
    <source>
        <dbReference type="Pfam" id="PF13567"/>
    </source>
</evidence>
<feature type="transmembrane region" description="Helical" evidence="6">
    <location>
        <begin position="414"/>
        <end position="436"/>
    </location>
</feature>
<dbReference type="OrthoDB" id="9761531at2"/>
<dbReference type="STRING" id="570519.SAMN04488116_1368"/>
<feature type="transmembrane region" description="Helical" evidence="6">
    <location>
        <begin position="31"/>
        <end position="47"/>
    </location>
</feature>
<feature type="transmembrane region" description="Helical" evidence="6">
    <location>
        <begin position="280"/>
        <end position="297"/>
    </location>
</feature>
<dbReference type="Proteomes" id="UP000184532">
    <property type="component" value="Unassembled WGS sequence"/>
</dbReference>
<keyword evidence="3 6" id="KW-0812">Transmembrane</keyword>
<dbReference type="GO" id="GO:0005886">
    <property type="term" value="C:plasma membrane"/>
    <property type="evidence" value="ECO:0007669"/>
    <property type="project" value="UniProtKB-SubCell"/>
</dbReference>
<protein>
    <submittedName>
        <fullName evidence="9">Competence protein ComEC</fullName>
    </submittedName>
</protein>
<feature type="transmembrane region" description="Helical" evidence="6">
    <location>
        <begin position="500"/>
        <end position="517"/>
    </location>
</feature>
<evidence type="ECO:0000256" key="1">
    <source>
        <dbReference type="ARBA" id="ARBA00004651"/>
    </source>
</evidence>
<evidence type="ECO:0000256" key="2">
    <source>
        <dbReference type="ARBA" id="ARBA00022475"/>
    </source>
</evidence>